<dbReference type="EMBL" id="CR940348">
    <property type="protein sequence ID" value="CAI74421.1"/>
    <property type="molecule type" value="Genomic_DNA"/>
</dbReference>
<name>Q4UER8_THEAN</name>
<proteinExistence type="predicted"/>
<dbReference type="OMA" id="SKCFVYP"/>
<dbReference type="GeneID" id="3861811"/>
<evidence type="ECO:0000313" key="3">
    <source>
        <dbReference type="Proteomes" id="UP000001950"/>
    </source>
</evidence>
<keyword evidence="3" id="KW-1185">Reference proteome</keyword>
<dbReference type="eggNOG" id="ENOG502SBAV">
    <property type="taxonomic scope" value="Eukaryota"/>
</dbReference>
<organism evidence="2 3">
    <name type="scientific">Theileria annulata</name>
    <dbReference type="NCBI Taxonomy" id="5874"/>
    <lineage>
        <taxon>Eukaryota</taxon>
        <taxon>Sar</taxon>
        <taxon>Alveolata</taxon>
        <taxon>Apicomplexa</taxon>
        <taxon>Aconoidasida</taxon>
        <taxon>Piroplasmida</taxon>
        <taxon>Theileriidae</taxon>
        <taxon>Theileria</taxon>
    </lineage>
</organism>
<dbReference type="VEuPathDB" id="PiroplasmaDB:TA13870"/>
<reference evidence="2 3" key="1">
    <citation type="journal article" date="2005" name="Science">
        <title>Genome of the host-cell transforming parasite Theileria annulata compared with T. parva.</title>
        <authorList>
            <person name="Pain A."/>
            <person name="Renauld H."/>
            <person name="Berriman M."/>
            <person name="Murphy L."/>
            <person name="Yeats C.A."/>
            <person name="Weir W."/>
            <person name="Kerhornou A."/>
            <person name="Aslett M."/>
            <person name="Bishop R."/>
            <person name="Bouchier C."/>
            <person name="Cochet M."/>
            <person name="Coulson R.M.R."/>
            <person name="Cronin A."/>
            <person name="de Villiers E.P."/>
            <person name="Fraser A."/>
            <person name="Fosker N."/>
            <person name="Gardner M."/>
            <person name="Goble A."/>
            <person name="Griffiths-Jones S."/>
            <person name="Harris D.E."/>
            <person name="Katzer F."/>
            <person name="Larke N."/>
            <person name="Lord A."/>
            <person name="Maser P."/>
            <person name="McKellar S."/>
            <person name="Mooney P."/>
            <person name="Morton F."/>
            <person name="Nene V."/>
            <person name="O'Neil S."/>
            <person name="Price C."/>
            <person name="Quail M.A."/>
            <person name="Rabbinowitsch E."/>
            <person name="Rawlings N.D."/>
            <person name="Rutter S."/>
            <person name="Saunders D."/>
            <person name="Seeger K."/>
            <person name="Shah T."/>
            <person name="Squares R."/>
            <person name="Squares S."/>
            <person name="Tivey A."/>
            <person name="Walker A.R."/>
            <person name="Woodward J."/>
            <person name="Dobbelaere D.A.E."/>
            <person name="Langsley G."/>
            <person name="Rajandream M.A."/>
            <person name="McKeever D."/>
            <person name="Shiels B."/>
            <person name="Tait A."/>
            <person name="Barrell B.G."/>
            <person name="Hall N."/>
        </authorList>
    </citation>
    <scope>NUCLEOTIDE SEQUENCE [LARGE SCALE GENOMIC DNA]</scope>
    <source>
        <strain evidence="3">Ankara</strain>
    </source>
</reference>
<gene>
    <name evidence="2" type="ORF">TA13870</name>
</gene>
<evidence type="ECO:0000313" key="2">
    <source>
        <dbReference type="EMBL" id="CAI74421.1"/>
    </source>
</evidence>
<evidence type="ECO:0000256" key="1">
    <source>
        <dbReference type="SAM" id="MobiDB-lite"/>
    </source>
</evidence>
<protein>
    <submittedName>
        <fullName evidence="2">Uncharacterized protein</fullName>
    </submittedName>
</protein>
<dbReference type="RefSeq" id="XP_952153.1">
    <property type="nucleotide sequence ID" value="XM_947060.1"/>
</dbReference>
<accession>Q4UER8</accession>
<dbReference type="InParanoid" id="Q4UER8"/>
<feature type="region of interest" description="Disordered" evidence="1">
    <location>
        <begin position="158"/>
        <end position="178"/>
    </location>
</feature>
<dbReference type="OrthoDB" id="341684at2759"/>
<dbReference type="Proteomes" id="UP000001950">
    <property type="component" value="Chromosome 2"/>
</dbReference>
<sequence>MEELEELRLRVITAYPNVEKDIEILFNTNDISNENLLPYDIVEALLRHYLLQQGFQDYIFTFLNSNGMLDLKYIRNYLHENNMLVVNEETMLNIKEMKLLAIIWLKLLSDSYFSKTFNQPNYLTHMTNNNTNNNTNNQFIHITTNTLTNSNGTDGVGGTEGTMGTNGTNGTNGTGMGNDMEEEEEEIMKYMKNIKDEIEKNKMCGIKCYTYPASLIPNGSCASAGAIIPHRRLKNNKPIKNIFTLFGCC</sequence>
<dbReference type="KEGG" id="tan:TA13870"/>
<dbReference type="AlphaFoldDB" id="Q4UER8"/>